<protein>
    <recommendedName>
        <fullName evidence="14">G-protein coupled receptors family 1 profile domain-containing protein</fullName>
    </recommendedName>
</protein>
<dbReference type="InterPro" id="IPR000725">
    <property type="entry name" value="Olfact_rcpt"/>
</dbReference>
<keyword evidence="3" id="KW-0716">Sensory transduction</keyword>
<dbReference type="GO" id="GO:0007608">
    <property type="term" value="P:sensory perception of smell"/>
    <property type="evidence" value="ECO:0007669"/>
    <property type="project" value="UniProtKB-KW"/>
</dbReference>
<evidence type="ECO:0000256" key="13">
    <source>
        <dbReference type="SAM" id="Phobius"/>
    </source>
</evidence>
<feature type="transmembrane region" description="Helical" evidence="13">
    <location>
        <begin position="61"/>
        <end position="79"/>
    </location>
</feature>
<keyword evidence="4 13" id="KW-0812">Transmembrane</keyword>
<dbReference type="Gene3D" id="1.20.1070.10">
    <property type="entry name" value="Rhodopsin 7-helix transmembrane proteins"/>
    <property type="match status" value="1"/>
</dbReference>
<comment type="subcellular location">
    <subcellularLocation>
        <location evidence="1">Cell membrane</location>
        <topology evidence="1">Multi-pass membrane protein</topology>
    </subcellularLocation>
</comment>
<dbReference type="PANTHER" id="PTHR26451:SF989">
    <property type="entry name" value="G-PROTEIN COUPLED RECEPTORS FAMILY 1 PROFILE DOMAIN-CONTAINING PROTEIN"/>
    <property type="match status" value="1"/>
</dbReference>
<keyword evidence="11" id="KW-0325">Glycoprotein</keyword>
<dbReference type="GO" id="GO:0004930">
    <property type="term" value="F:G protein-coupled receptor activity"/>
    <property type="evidence" value="ECO:0007669"/>
    <property type="project" value="UniProtKB-KW"/>
</dbReference>
<keyword evidence="16" id="KW-1185">Reference proteome</keyword>
<evidence type="ECO:0000313" key="16">
    <source>
        <dbReference type="Proteomes" id="UP001591681"/>
    </source>
</evidence>
<evidence type="ECO:0000259" key="14">
    <source>
        <dbReference type="PROSITE" id="PS50262"/>
    </source>
</evidence>
<evidence type="ECO:0000256" key="8">
    <source>
        <dbReference type="ARBA" id="ARBA00023136"/>
    </source>
</evidence>
<feature type="transmembrane region" description="Helical" evidence="13">
    <location>
        <begin position="273"/>
        <end position="292"/>
    </location>
</feature>
<dbReference type="PROSITE" id="PS50262">
    <property type="entry name" value="G_PROTEIN_RECEP_F1_2"/>
    <property type="match status" value="1"/>
</dbReference>
<dbReference type="GO" id="GO:0005886">
    <property type="term" value="C:plasma membrane"/>
    <property type="evidence" value="ECO:0007669"/>
    <property type="project" value="UniProtKB-SubCell"/>
</dbReference>
<keyword evidence="2" id="KW-1003">Cell membrane</keyword>
<dbReference type="Proteomes" id="UP001591681">
    <property type="component" value="Unassembled WGS sequence"/>
</dbReference>
<dbReference type="InterPro" id="IPR017452">
    <property type="entry name" value="GPCR_Rhodpsn_7TM"/>
</dbReference>
<evidence type="ECO:0000256" key="12">
    <source>
        <dbReference type="ARBA" id="ARBA00023224"/>
    </source>
</evidence>
<keyword evidence="12" id="KW-0807">Transducer</keyword>
<dbReference type="EMBL" id="JBHFQA010000007">
    <property type="protein sequence ID" value="KAL2096700.1"/>
    <property type="molecule type" value="Genomic_DNA"/>
</dbReference>
<gene>
    <name evidence="15" type="ORF">ACEWY4_008848</name>
</gene>
<evidence type="ECO:0000256" key="2">
    <source>
        <dbReference type="ARBA" id="ARBA00022475"/>
    </source>
</evidence>
<feature type="transmembrane region" description="Helical" evidence="13">
    <location>
        <begin position="142"/>
        <end position="165"/>
    </location>
</feature>
<keyword evidence="9" id="KW-1015">Disulfide bond</keyword>
<evidence type="ECO:0000256" key="9">
    <source>
        <dbReference type="ARBA" id="ARBA00023157"/>
    </source>
</evidence>
<feature type="transmembrane region" description="Helical" evidence="13">
    <location>
        <begin position="242"/>
        <end position="261"/>
    </location>
</feature>
<evidence type="ECO:0000256" key="10">
    <source>
        <dbReference type="ARBA" id="ARBA00023170"/>
    </source>
</evidence>
<sequence>MKMENISVNSDILEIQGLDISESSVYPVFLALLFFYITLLISNFGVLILIITEKSLHQPMYLLFCNLSVNDLFGNTVLLPRLLADMFASKKFTTYAECVTQAFCSHTFGSASHMILIIMAFDRYIAICNPLRYASIMTTKTIVKLSVSAWGISLVLVAILLGLTIRLSRCRSVILNAYCDNASLFKLSCDDVSINNLYGLVFTAVLFGSSIGSILVTYLRIAIICWTKKSKELNNRALQTCASHLLVYMIMLWTGFLTIILHRFPDYPYLRKLAYILFHVVPANLNPIIYGMQTKTLRKKILQTFLRKVSST</sequence>
<dbReference type="SUPFAM" id="SSF81321">
    <property type="entry name" value="Family A G protein-coupled receptor-like"/>
    <property type="match status" value="1"/>
</dbReference>
<evidence type="ECO:0000256" key="3">
    <source>
        <dbReference type="ARBA" id="ARBA00022606"/>
    </source>
</evidence>
<dbReference type="InterPro" id="IPR000276">
    <property type="entry name" value="GPCR_Rhodpsn"/>
</dbReference>
<keyword evidence="7" id="KW-0297">G-protein coupled receptor</keyword>
<feature type="transmembrane region" description="Helical" evidence="13">
    <location>
        <begin position="28"/>
        <end position="49"/>
    </location>
</feature>
<dbReference type="InterPro" id="IPR052921">
    <property type="entry name" value="GPCR1_Superfamily_Member"/>
</dbReference>
<name>A0ABD1KBZ3_9TELE</name>
<dbReference type="FunFam" id="1.20.1070.10:FF:000024">
    <property type="entry name" value="Olfactory receptor"/>
    <property type="match status" value="1"/>
</dbReference>
<feature type="transmembrane region" description="Helical" evidence="13">
    <location>
        <begin position="197"/>
        <end position="221"/>
    </location>
</feature>
<evidence type="ECO:0000256" key="11">
    <source>
        <dbReference type="ARBA" id="ARBA00023180"/>
    </source>
</evidence>
<keyword evidence="6 13" id="KW-1133">Transmembrane helix</keyword>
<dbReference type="Pfam" id="PF13853">
    <property type="entry name" value="7tm_4"/>
    <property type="match status" value="1"/>
</dbReference>
<evidence type="ECO:0000256" key="5">
    <source>
        <dbReference type="ARBA" id="ARBA00022725"/>
    </source>
</evidence>
<comment type="caution">
    <text evidence="15">The sequence shown here is derived from an EMBL/GenBank/DDBJ whole genome shotgun (WGS) entry which is preliminary data.</text>
</comment>
<proteinExistence type="predicted"/>
<dbReference type="PRINTS" id="PR00245">
    <property type="entry name" value="OLFACTORYR"/>
</dbReference>
<keyword evidence="5" id="KW-0552">Olfaction</keyword>
<keyword evidence="8 13" id="KW-0472">Membrane</keyword>
<accession>A0ABD1KBZ3</accession>
<evidence type="ECO:0000256" key="1">
    <source>
        <dbReference type="ARBA" id="ARBA00004651"/>
    </source>
</evidence>
<evidence type="ECO:0000256" key="6">
    <source>
        <dbReference type="ARBA" id="ARBA00022989"/>
    </source>
</evidence>
<dbReference type="AlphaFoldDB" id="A0ABD1KBZ3"/>
<feature type="domain" description="G-protein coupled receptors family 1 profile" evidence="14">
    <location>
        <begin position="42"/>
        <end position="290"/>
    </location>
</feature>
<evidence type="ECO:0000256" key="4">
    <source>
        <dbReference type="ARBA" id="ARBA00022692"/>
    </source>
</evidence>
<evidence type="ECO:0000313" key="15">
    <source>
        <dbReference type="EMBL" id="KAL2096700.1"/>
    </source>
</evidence>
<feature type="transmembrane region" description="Helical" evidence="13">
    <location>
        <begin position="99"/>
        <end position="121"/>
    </location>
</feature>
<keyword evidence="10" id="KW-0675">Receptor</keyword>
<dbReference type="PANTHER" id="PTHR26451">
    <property type="entry name" value="G_PROTEIN_RECEP_F1_2 DOMAIN-CONTAINING PROTEIN"/>
    <property type="match status" value="1"/>
</dbReference>
<organism evidence="15 16">
    <name type="scientific">Coilia grayii</name>
    <name type="common">Gray's grenadier anchovy</name>
    <dbReference type="NCBI Taxonomy" id="363190"/>
    <lineage>
        <taxon>Eukaryota</taxon>
        <taxon>Metazoa</taxon>
        <taxon>Chordata</taxon>
        <taxon>Craniata</taxon>
        <taxon>Vertebrata</taxon>
        <taxon>Euteleostomi</taxon>
        <taxon>Actinopterygii</taxon>
        <taxon>Neopterygii</taxon>
        <taxon>Teleostei</taxon>
        <taxon>Clupei</taxon>
        <taxon>Clupeiformes</taxon>
        <taxon>Clupeoidei</taxon>
        <taxon>Engraulidae</taxon>
        <taxon>Coilinae</taxon>
        <taxon>Coilia</taxon>
    </lineage>
</organism>
<dbReference type="PRINTS" id="PR00237">
    <property type="entry name" value="GPCRRHODOPSN"/>
</dbReference>
<reference evidence="15 16" key="1">
    <citation type="submission" date="2024-09" db="EMBL/GenBank/DDBJ databases">
        <title>A chromosome-level genome assembly of Gray's grenadier anchovy, Coilia grayii.</title>
        <authorList>
            <person name="Fu Z."/>
        </authorList>
    </citation>
    <scope>NUCLEOTIDE SEQUENCE [LARGE SCALE GENOMIC DNA]</scope>
    <source>
        <strain evidence="15">G4</strain>
        <tissue evidence="15">Muscle</tissue>
    </source>
</reference>
<evidence type="ECO:0000256" key="7">
    <source>
        <dbReference type="ARBA" id="ARBA00023040"/>
    </source>
</evidence>